<gene>
    <name evidence="6" type="ORF">HHL27_18400</name>
</gene>
<dbReference type="RefSeq" id="WP_169494853.1">
    <property type="nucleotide sequence ID" value="NZ_JABBGM010000011.1"/>
</dbReference>
<dbReference type="PANTHER" id="PTHR43214">
    <property type="entry name" value="TWO-COMPONENT RESPONSE REGULATOR"/>
    <property type="match status" value="1"/>
</dbReference>
<dbReference type="PRINTS" id="PR00038">
    <property type="entry name" value="HTHLUXR"/>
</dbReference>
<proteinExistence type="predicted"/>
<dbReference type="PROSITE" id="PS00622">
    <property type="entry name" value="HTH_LUXR_1"/>
    <property type="match status" value="1"/>
</dbReference>
<keyword evidence="1 3" id="KW-0597">Phosphoprotein</keyword>
<protein>
    <submittedName>
        <fullName evidence="6">Response regulator transcription factor</fullName>
    </submittedName>
</protein>
<dbReference type="GO" id="GO:0000160">
    <property type="term" value="P:phosphorelay signal transduction system"/>
    <property type="evidence" value="ECO:0007669"/>
    <property type="project" value="InterPro"/>
</dbReference>
<dbReference type="InterPro" id="IPR016032">
    <property type="entry name" value="Sig_transdc_resp-reg_C-effctor"/>
</dbReference>
<dbReference type="SUPFAM" id="SSF46894">
    <property type="entry name" value="C-terminal effector domain of the bipartite response regulators"/>
    <property type="match status" value="1"/>
</dbReference>
<dbReference type="AlphaFoldDB" id="A0A7Y0GC39"/>
<dbReference type="InterPro" id="IPR039420">
    <property type="entry name" value="WalR-like"/>
</dbReference>
<evidence type="ECO:0000256" key="3">
    <source>
        <dbReference type="PROSITE-ProRule" id="PRU00169"/>
    </source>
</evidence>
<dbReference type="SMART" id="SM00421">
    <property type="entry name" value="HTH_LUXR"/>
    <property type="match status" value="1"/>
</dbReference>
<organism evidence="6 7">
    <name type="scientific">Novosphingobium olei</name>
    <dbReference type="NCBI Taxonomy" id="2728851"/>
    <lineage>
        <taxon>Bacteria</taxon>
        <taxon>Pseudomonadati</taxon>
        <taxon>Pseudomonadota</taxon>
        <taxon>Alphaproteobacteria</taxon>
        <taxon>Sphingomonadales</taxon>
        <taxon>Sphingomonadaceae</taxon>
        <taxon>Novosphingobium</taxon>
    </lineage>
</organism>
<dbReference type="EMBL" id="JABBGM010000011">
    <property type="protein sequence ID" value="NML95649.1"/>
    <property type="molecule type" value="Genomic_DNA"/>
</dbReference>
<dbReference type="PROSITE" id="PS50043">
    <property type="entry name" value="HTH_LUXR_2"/>
    <property type="match status" value="1"/>
</dbReference>
<evidence type="ECO:0000313" key="6">
    <source>
        <dbReference type="EMBL" id="NML95649.1"/>
    </source>
</evidence>
<dbReference type="GO" id="GO:0003677">
    <property type="term" value="F:DNA binding"/>
    <property type="evidence" value="ECO:0007669"/>
    <property type="project" value="UniProtKB-KW"/>
</dbReference>
<dbReference type="Pfam" id="PF00196">
    <property type="entry name" value="GerE"/>
    <property type="match status" value="1"/>
</dbReference>
<dbReference type="PANTHER" id="PTHR43214:SF43">
    <property type="entry name" value="TWO-COMPONENT RESPONSE REGULATOR"/>
    <property type="match status" value="1"/>
</dbReference>
<keyword evidence="7" id="KW-1185">Reference proteome</keyword>
<dbReference type="InterPro" id="IPR000792">
    <property type="entry name" value="Tscrpt_reg_LuxR_C"/>
</dbReference>
<dbReference type="InterPro" id="IPR001789">
    <property type="entry name" value="Sig_transdc_resp-reg_receiver"/>
</dbReference>
<dbReference type="InterPro" id="IPR058245">
    <property type="entry name" value="NreC/VraR/RcsB-like_REC"/>
</dbReference>
<evidence type="ECO:0000259" key="5">
    <source>
        <dbReference type="PROSITE" id="PS50110"/>
    </source>
</evidence>
<sequence>MPAEATAPIRILIADDHPMLREGVAAVIGLQTDMVVVGEAATGADAIHLFEELRPDLVLMDIQMPEMSGVQALETIRARHPDARIIILTTYSGDAKALAAMRAGAAGFLLKSSLRRELLNAIRAVHRGQRHLHPDVAQEIALHAIEDPLTPREVDILRMIAAGHANKQVAWKLGVAEETIKSNIKSIFAKLHVSDRTHAVTVAARRGIIDL</sequence>
<dbReference type="CDD" id="cd17535">
    <property type="entry name" value="REC_NarL-like"/>
    <property type="match status" value="1"/>
</dbReference>
<dbReference type="InterPro" id="IPR011006">
    <property type="entry name" value="CheY-like_superfamily"/>
</dbReference>
<dbReference type="SMART" id="SM00448">
    <property type="entry name" value="REC"/>
    <property type="match status" value="1"/>
</dbReference>
<feature type="modified residue" description="4-aspartylphosphate" evidence="3">
    <location>
        <position position="61"/>
    </location>
</feature>
<keyword evidence="2" id="KW-0238">DNA-binding</keyword>
<evidence type="ECO:0000313" key="7">
    <source>
        <dbReference type="Proteomes" id="UP000583556"/>
    </source>
</evidence>
<feature type="domain" description="Response regulatory" evidence="5">
    <location>
        <begin position="10"/>
        <end position="126"/>
    </location>
</feature>
<evidence type="ECO:0000259" key="4">
    <source>
        <dbReference type="PROSITE" id="PS50043"/>
    </source>
</evidence>
<comment type="caution">
    <text evidence="6">The sequence shown here is derived from an EMBL/GenBank/DDBJ whole genome shotgun (WGS) entry which is preliminary data.</text>
</comment>
<dbReference type="GO" id="GO:0006355">
    <property type="term" value="P:regulation of DNA-templated transcription"/>
    <property type="evidence" value="ECO:0007669"/>
    <property type="project" value="InterPro"/>
</dbReference>
<name>A0A7Y0GC39_9SPHN</name>
<dbReference type="CDD" id="cd06170">
    <property type="entry name" value="LuxR_C_like"/>
    <property type="match status" value="1"/>
</dbReference>
<reference evidence="6 7" key="1">
    <citation type="submission" date="2020-04" db="EMBL/GenBank/DDBJ databases">
        <title>Novosphingobium sp. TW-4 isolated from soil.</title>
        <authorList>
            <person name="Dahal R.H."/>
            <person name="Chaudhary D.K."/>
        </authorList>
    </citation>
    <scope>NUCLEOTIDE SEQUENCE [LARGE SCALE GENOMIC DNA]</scope>
    <source>
        <strain evidence="6 7">TW-4</strain>
    </source>
</reference>
<evidence type="ECO:0000256" key="1">
    <source>
        <dbReference type="ARBA" id="ARBA00022553"/>
    </source>
</evidence>
<dbReference type="Proteomes" id="UP000583556">
    <property type="component" value="Unassembled WGS sequence"/>
</dbReference>
<feature type="domain" description="HTH luxR-type" evidence="4">
    <location>
        <begin position="142"/>
        <end position="207"/>
    </location>
</feature>
<evidence type="ECO:0000256" key="2">
    <source>
        <dbReference type="ARBA" id="ARBA00023125"/>
    </source>
</evidence>
<dbReference type="PROSITE" id="PS50110">
    <property type="entry name" value="RESPONSE_REGULATORY"/>
    <property type="match status" value="1"/>
</dbReference>
<accession>A0A7Y0GC39</accession>
<dbReference type="Gene3D" id="3.40.50.2300">
    <property type="match status" value="1"/>
</dbReference>
<dbReference type="SUPFAM" id="SSF52172">
    <property type="entry name" value="CheY-like"/>
    <property type="match status" value="1"/>
</dbReference>
<dbReference type="Pfam" id="PF00072">
    <property type="entry name" value="Response_reg"/>
    <property type="match status" value="1"/>
</dbReference>